<evidence type="ECO:0000313" key="2">
    <source>
        <dbReference type="Proteomes" id="UP000266568"/>
    </source>
</evidence>
<name>A0A397NIX7_9SPHN</name>
<reference evidence="1 2" key="1">
    <citation type="submission" date="2018-08" db="EMBL/GenBank/DDBJ databases">
        <title>Genomic Encyclopedia of Type Strains, Phase IV (KMG-IV): sequencing the most valuable type-strain genomes for metagenomic binning, comparative biology and taxonomic classification.</title>
        <authorList>
            <person name="Goeker M."/>
        </authorList>
    </citation>
    <scope>NUCLEOTIDE SEQUENCE [LARGE SCALE GENOMIC DNA]</scope>
    <source>
        <strain evidence="1 2">DSM 25527</strain>
    </source>
</reference>
<comment type="caution">
    <text evidence="1">The sequence shown here is derived from an EMBL/GenBank/DDBJ whole genome shotgun (WGS) entry which is preliminary data.</text>
</comment>
<evidence type="ECO:0008006" key="3">
    <source>
        <dbReference type="Google" id="ProtNLM"/>
    </source>
</evidence>
<dbReference type="AlphaFoldDB" id="A0A397NIX7"/>
<organism evidence="1 2">
    <name type="scientific">Hephaestia caeni</name>
    <dbReference type="NCBI Taxonomy" id="645617"/>
    <lineage>
        <taxon>Bacteria</taxon>
        <taxon>Pseudomonadati</taxon>
        <taxon>Pseudomonadota</taxon>
        <taxon>Alphaproteobacteria</taxon>
        <taxon>Sphingomonadales</taxon>
        <taxon>Sphingomonadaceae</taxon>
        <taxon>Hephaestia</taxon>
    </lineage>
</organism>
<dbReference type="RefSeq" id="WP_119036766.1">
    <property type="nucleotide sequence ID" value="NZ_QXDC01000004.1"/>
</dbReference>
<sequence length="154" mass="16369">MFGLSQKITGIIGGAMAFALVFTAVWATRVNHLRAEHKETVDAVVHELETAGFKPVTKSRIAADVQYLATAARTNRKSLDDATKEIGRLNGEADARAKAYADAKARDASTIAKLDALAKGSDRRIQILEGIRQHAEAAGDCPVAAGLIEQAEGL</sequence>
<gene>
    <name evidence="1" type="ORF">DFR49_3345</name>
</gene>
<protein>
    <recommendedName>
        <fullName evidence="3">Bacteriophage Rz lysis protein</fullName>
    </recommendedName>
</protein>
<dbReference type="EMBL" id="QXDC01000004">
    <property type="protein sequence ID" value="RIA37460.1"/>
    <property type="molecule type" value="Genomic_DNA"/>
</dbReference>
<evidence type="ECO:0000313" key="1">
    <source>
        <dbReference type="EMBL" id="RIA37460.1"/>
    </source>
</evidence>
<proteinExistence type="predicted"/>
<dbReference type="Proteomes" id="UP000266568">
    <property type="component" value="Unassembled WGS sequence"/>
</dbReference>
<accession>A0A397NIX7</accession>
<keyword evidence="2" id="KW-1185">Reference proteome</keyword>